<name>A0A553E8I1_9FLAO</name>
<accession>A0A553E8I1</accession>
<keyword evidence="1" id="KW-0732">Signal</keyword>
<dbReference type="SUPFAM" id="SSF81296">
    <property type="entry name" value="E set domains"/>
    <property type="match status" value="1"/>
</dbReference>
<dbReference type="OrthoDB" id="1491905at2"/>
<proteinExistence type="predicted"/>
<keyword evidence="4" id="KW-1185">Reference proteome</keyword>
<dbReference type="PROSITE" id="PS51257">
    <property type="entry name" value="PROKAR_LIPOPROTEIN"/>
    <property type="match status" value="1"/>
</dbReference>
<feature type="domain" description="IPT/TIG" evidence="2">
    <location>
        <begin position="148"/>
        <end position="207"/>
    </location>
</feature>
<evidence type="ECO:0000259" key="2">
    <source>
        <dbReference type="Pfam" id="PF01833"/>
    </source>
</evidence>
<protein>
    <recommendedName>
        <fullName evidence="2">IPT/TIG domain-containing protein</fullName>
    </recommendedName>
</protein>
<feature type="chain" id="PRO_5021779948" description="IPT/TIG domain-containing protein" evidence="1">
    <location>
        <begin position="28"/>
        <end position="357"/>
    </location>
</feature>
<dbReference type="Pfam" id="PF01833">
    <property type="entry name" value="TIG"/>
    <property type="match status" value="1"/>
</dbReference>
<sequence length="357" mass="39128">MKKLNFSHLRSFLAIASLFLISCLASCNNTDDSASTTTTIESVNTALNTPTDGSPVQIDVPTQTGLPNNTYFIKGTGFLTLQKVYFNGVESYFNPTLVTDTVIVITIDQDTPYENVSSELKVVTKNGTATYHFVIAPPAPVLTRGFSPVNAADGSTMTIYGDFFLDPIVTFGTIPATVISSTLTEIKVKVPVGADKQLVSVKTISGTATSTYAVGTAIFDEVGFYGLDFPSWNNHTIVSDEKADQGLVYIKKKMDAWGNIQGNWGWYDKIADYKGIRFSIKAESSGKLRLIFNGGWSDDVAPELDVTTEWTTYEFTWEQLQNATRVQNISFKNTSKSGNDGIENTFYIDNIGFVLKK</sequence>
<dbReference type="Proteomes" id="UP000316371">
    <property type="component" value="Unassembled WGS sequence"/>
</dbReference>
<evidence type="ECO:0000313" key="4">
    <source>
        <dbReference type="Proteomes" id="UP000316371"/>
    </source>
</evidence>
<dbReference type="InterPro" id="IPR008979">
    <property type="entry name" value="Galactose-bd-like_sf"/>
</dbReference>
<dbReference type="Gene3D" id="2.60.40.10">
    <property type="entry name" value="Immunoglobulins"/>
    <property type="match status" value="2"/>
</dbReference>
<dbReference type="RefSeq" id="WP_144255480.1">
    <property type="nucleotide sequence ID" value="NZ_VJZT01000003.1"/>
</dbReference>
<feature type="signal peptide" evidence="1">
    <location>
        <begin position="1"/>
        <end position="27"/>
    </location>
</feature>
<dbReference type="AlphaFoldDB" id="A0A553E8I1"/>
<gene>
    <name evidence="3" type="ORF">FNW21_04125</name>
</gene>
<organism evidence="3 4">
    <name type="scientific">Flavobacterium restrictum</name>
    <dbReference type="NCBI Taxonomy" id="2594428"/>
    <lineage>
        <taxon>Bacteria</taxon>
        <taxon>Pseudomonadati</taxon>
        <taxon>Bacteroidota</taxon>
        <taxon>Flavobacteriia</taxon>
        <taxon>Flavobacteriales</taxon>
        <taxon>Flavobacteriaceae</taxon>
        <taxon>Flavobacterium</taxon>
    </lineage>
</organism>
<dbReference type="Gene3D" id="2.60.120.260">
    <property type="entry name" value="Galactose-binding domain-like"/>
    <property type="match status" value="1"/>
</dbReference>
<dbReference type="EMBL" id="VJZT01000003">
    <property type="protein sequence ID" value="TRX41292.1"/>
    <property type="molecule type" value="Genomic_DNA"/>
</dbReference>
<evidence type="ECO:0000256" key="1">
    <source>
        <dbReference type="SAM" id="SignalP"/>
    </source>
</evidence>
<reference evidence="3 4" key="1">
    <citation type="submission" date="2019-07" db="EMBL/GenBank/DDBJ databases">
        <title>Novel species of Flavobacterium.</title>
        <authorList>
            <person name="Liu Q."/>
            <person name="Xin Y.-H."/>
        </authorList>
    </citation>
    <scope>NUCLEOTIDE SEQUENCE [LARGE SCALE GENOMIC DNA]</scope>
    <source>
        <strain evidence="3 4">LB1R34</strain>
    </source>
</reference>
<dbReference type="SUPFAM" id="SSF49785">
    <property type="entry name" value="Galactose-binding domain-like"/>
    <property type="match status" value="1"/>
</dbReference>
<evidence type="ECO:0000313" key="3">
    <source>
        <dbReference type="EMBL" id="TRX41292.1"/>
    </source>
</evidence>
<dbReference type="InterPro" id="IPR013783">
    <property type="entry name" value="Ig-like_fold"/>
</dbReference>
<dbReference type="InterPro" id="IPR002909">
    <property type="entry name" value="IPT_dom"/>
</dbReference>
<comment type="caution">
    <text evidence="3">The sequence shown here is derived from an EMBL/GenBank/DDBJ whole genome shotgun (WGS) entry which is preliminary data.</text>
</comment>
<dbReference type="InterPro" id="IPR014756">
    <property type="entry name" value="Ig_E-set"/>
</dbReference>